<evidence type="ECO:0000256" key="12">
    <source>
        <dbReference type="HAMAP-Rule" id="MF_01023"/>
    </source>
</evidence>
<name>A0ABV8QLW1_9BACT</name>
<dbReference type="GO" id="GO:0004400">
    <property type="term" value="F:histidinol-phosphate transaminase activity"/>
    <property type="evidence" value="ECO:0007669"/>
    <property type="project" value="UniProtKB-EC"/>
</dbReference>
<evidence type="ECO:0000256" key="8">
    <source>
        <dbReference type="ARBA" id="ARBA00022679"/>
    </source>
</evidence>
<accession>A0ABV8QLW1</accession>
<dbReference type="PANTHER" id="PTHR42885">
    <property type="entry name" value="HISTIDINOL-PHOSPHATE AMINOTRANSFERASE-RELATED"/>
    <property type="match status" value="1"/>
</dbReference>
<dbReference type="NCBIfam" id="TIGR01141">
    <property type="entry name" value="hisC"/>
    <property type="match status" value="1"/>
</dbReference>
<dbReference type="CDD" id="cd00609">
    <property type="entry name" value="AAT_like"/>
    <property type="match status" value="1"/>
</dbReference>
<organism evidence="14 15">
    <name type="scientific">Ferruginibacter yonginensis</name>
    <dbReference type="NCBI Taxonomy" id="1310416"/>
    <lineage>
        <taxon>Bacteria</taxon>
        <taxon>Pseudomonadati</taxon>
        <taxon>Bacteroidota</taxon>
        <taxon>Chitinophagia</taxon>
        <taxon>Chitinophagales</taxon>
        <taxon>Chitinophagaceae</taxon>
        <taxon>Ferruginibacter</taxon>
    </lineage>
</organism>
<dbReference type="HAMAP" id="MF_01023">
    <property type="entry name" value="HisC_aminotrans_2"/>
    <property type="match status" value="1"/>
</dbReference>
<comment type="similarity">
    <text evidence="4 12">Belongs to the class-II pyridoxal-phosphate-dependent aminotransferase family. Histidinol-phosphate aminotransferase subfamily.</text>
</comment>
<dbReference type="PROSITE" id="PS00599">
    <property type="entry name" value="AA_TRANSFER_CLASS_2"/>
    <property type="match status" value="1"/>
</dbReference>
<dbReference type="Proteomes" id="UP001595907">
    <property type="component" value="Unassembled WGS sequence"/>
</dbReference>
<comment type="catalytic activity">
    <reaction evidence="11 12">
        <text>L-histidinol phosphate + 2-oxoglutarate = 3-(imidazol-4-yl)-2-oxopropyl phosphate + L-glutamate</text>
        <dbReference type="Rhea" id="RHEA:23744"/>
        <dbReference type="ChEBI" id="CHEBI:16810"/>
        <dbReference type="ChEBI" id="CHEBI:29985"/>
        <dbReference type="ChEBI" id="CHEBI:57766"/>
        <dbReference type="ChEBI" id="CHEBI:57980"/>
        <dbReference type="EC" id="2.6.1.9"/>
    </reaction>
</comment>
<dbReference type="EC" id="2.6.1.9" evidence="12"/>
<proteinExistence type="inferred from homology"/>
<evidence type="ECO:0000256" key="1">
    <source>
        <dbReference type="ARBA" id="ARBA00001933"/>
    </source>
</evidence>
<evidence type="ECO:0000256" key="3">
    <source>
        <dbReference type="ARBA" id="ARBA00005189"/>
    </source>
</evidence>
<evidence type="ECO:0000313" key="14">
    <source>
        <dbReference type="EMBL" id="MFC4261297.1"/>
    </source>
</evidence>
<keyword evidence="9 12" id="KW-0663">Pyridoxal phosphate</keyword>
<dbReference type="InterPro" id="IPR005861">
    <property type="entry name" value="HisP_aminotrans"/>
</dbReference>
<sequence length="344" mass="38021">MININQLIRNNIKNLQAYSSARDEFTGTEGIFLDANENPFGTLNRYPDPHQKALKAALAAIKNVQPNEIFLGNGSDEVIDLSFRIFCEPGKDKALTFTPTYGMYDVSAAINNIELVKIPLNAAFQINWDVVLPLKDDAAIKLIFVCSPNNPTGNNINNIEKLLQHFNAMVVVDEAYIDFSDAPSFINLIQQYPNLIVSQTFSKARGLAAARVGIAYGSSDIISYYNKVKPPYNISALNQEAALVALQNNQQTNVEIQTILNEKEKLIVALGTLPIVKKIYPSAANFILVAFDDANATYEKLVAQQVITRNRKSVVNNCIRITVGAPNENDALMKALQQLNNTQN</sequence>
<dbReference type="InterPro" id="IPR015424">
    <property type="entry name" value="PyrdxlP-dep_Trfase"/>
</dbReference>
<keyword evidence="8 12" id="KW-0808">Transferase</keyword>
<dbReference type="PANTHER" id="PTHR42885:SF2">
    <property type="entry name" value="HISTIDINOL-PHOSPHATE AMINOTRANSFERASE"/>
    <property type="match status" value="1"/>
</dbReference>
<evidence type="ECO:0000256" key="2">
    <source>
        <dbReference type="ARBA" id="ARBA00005011"/>
    </source>
</evidence>
<dbReference type="InterPro" id="IPR015422">
    <property type="entry name" value="PyrdxlP-dep_Trfase_small"/>
</dbReference>
<evidence type="ECO:0000256" key="9">
    <source>
        <dbReference type="ARBA" id="ARBA00022898"/>
    </source>
</evidence>
<evidence type="ECO:0000256" key="5">
    <source>
        <dbReference type="ARBA" id="ARBA00011738"/>
    </source>
</evidence>
<evidence type="ECO:0000256" key="4">
    <source>
        <dbReference type="ARBA" id="ARBA00007970"/>
    </source>
</evidence>
<comment type="cofactor">
    <cofactor evidence="1 12">
        <name>pyridoxal 5'-phosphate</name>
        <dbReference type="ChEBI" id="CHEBI:597326"/>
    </cofactor>
</comment>
<dbReference type="SUPFAM" id="SSF53383">
    <property type="entry name" value="PLP-dependent transferases"/>
    <property type="match status" value="1"/>
</dbReference>
<reference evidence="15" key="1">
    <citation type="journal article" date="2019" name="Int. J. Syst. Evol. Microbiol.">
        <title>The Global Catalogue of Microorganisms (GCM) 10K type strain sequencing project: providing services to taxonomists for standard genome sequencing and annotation.</title>
        <authorList>
            <consortium name="The Broad Institute Genomics Platform"/>
            <consortium name="The Broad Institute Genome Sequencing Center for Infectious Disease"/>
            <person name="Wu L."/>
            <person name="Ma J."/>
        </authorList>
    </citation>
    <scope>NUCLEOTIDE SEQUENCE [LARGE SCALE GENOMIC DNA]</scope>
    <source>
        <strain evidence="15">CECT 8289</strain>
    </source>
</reference>
<dbReference type="RefSeq" id="WP_379705376.1">
    <property type="nucleotide sequence ID" value="NZ_JBHSCZ010000001.1"/>
</dbReference>
<keyword evidence="6 12" id="KW-0032">Aminotransferase</keyword>
<evidence type="ECO:0000256" key="11">
    <source>
        <dbReference type="ARBA" id="ARBA00047481"/>
    </source>
</evidence>
<feature type="domain" description="Aminotransferase class I/classII large" evidence="13">
    <location>
        <begin position="38"/>
        <end position="336"/>
    </location>
</feature>
<keyword evidence="15" id="KW-1185">Reference proteome</keyword>
<evidence type="ECO:0000259" key="13">
    <source>
        <dbReference type="Pfam" id="PF00155"/>
    </source>
</evidence>
<dbReference type="Pfam" id="PF00155">
    <property type="entry name" value="Aminotran_1_2"/>
    <property type="match status" value="1"/>
</dbReference>
<dbReference type="InterPro" id="IPR001917">
    <property type="entry name" value="Aminotrans_II_pyridoxalP_BS"/>
</dbReference>
<comment type="subunit">
    <text evidence="5 12">Homodimer.</text>
</comment>
<evidence type="ECO:0000256" key="6">
    <source>
        <dbReference type="ARBA" id="ARBA00022576"/>
    </source>
</evidence>
<dbReference type="EMBL" id="JBHSCZ010000001">
    <property type="protein sequence ID" value="MFC4261297.1"/>
    <property type="molecule type" value="Genomic_DNA"/>
</dbReference>
<feature type="modified residue" description="N6-(pyridoxal phosphate)lysine" evidence="12">
    <location>
        <position position="203"/>
    </location>
</feature>
<evidence type="ECO:0000256" key="10">
    <source>
        <dbReference type="ARBA" id="ARBA00023102"/>
    </source>
</evidence>
<keyword evidence="10 12" id="KW-0368">Histidine biosynthesis</keyword>
<comment type="caution">
    <text evidence="14">The sequence shown here is derived from an EMBL/GenBank/DDBJ whole genome shotgun (WGS) entry which is preliminary data.</text>
</comment>
<dbReference type="Gene3D" id="3.40.640.10">
    <property type="entry name" value="Type I PLP-dependent aspartate aminotransferase-like (Major domain)"/>
    <property type="match status" value="1"/>
</dbReference>
<dbReference type="InterPro" id="IPR015421">
    <property type="entry name" value="PyrdxlP-dep_Trfase_major"/>
</dbReference>
<gene>
    <name evidence="12 14" type="primary">hisC</name>
    <name evidence="14" type="ORF">ACFOWM_00275</name>
</gene>
<evidence type="ECO:0000256" key="7">
    <source>
        <dbReference type="ARBA" id="ARBA00022605"/>
    </source>
</evidence>
<dbReference type="Gene3D" id="3.90.1150.10">
    <property type="entry name" value="Aspartate Aminotransferase, domain 1"/>
    <property type="match status" value="1"/>
</dbReference>
<comment type="pathway">
    <text evidence="3">Lipid metabolism.</text>
</comment>
<protein>
    <recommendedName>
        <fullName evidence="12">Histidinol-phosphate aminotransferase</fullName>
        <ecNumber evidence="12">2.6.1.9</ecNumber>
    </recommendedName>
    <alternativeName>
        <fullName evidence="12">Imidazole acetol-phosphate transaminase</fullName>
    </alternativeName>
</protein>
<keyword evidence="7 12" id="KW-0028">Amino-acid biosynthesis</keyword>
<dbReference type="InterPro" id="IPR004839">
    <property type="entry name" value="Aminotransferase_I/II_large"/>
</dbReference>
<evidence type="ECO:0000313" key="15">
    <source>
        <dbReference type="Proteomes" id="UP001595907"/>
    </source>
</evidence>
<comment type="pathway">
    <text evidence="2 12">Amino-acid biosynthesis; L-histidine biosynthesis; L-histidine from 5-phospho-alpha-D-ribose 1-diphosphate: step 7/9.</text>
</comment>